<dbReference type="PROSITE" id="PS51257">
    <property type="entry name" value="PROKAR_LIPOPROTEIN"/>
    <property type="match status" value="1"/>
</dbReference>
<evidence type="ECO:0000313" key="2">
    <source>
        <dbReference type="EMBL" id="KAB7783847.1"/>
    </source>
</evidence>
<dbReference type="Proteomes" id="UP000469949">
    <property type="component" value="Unassembled WGS sequence"/>
</dbReference>
<sequence>MRDMTANGLAAALMACAAGVMLCPATAAAQDQGTVEVNAEPSQVNREQPVAVPDPRYNPDSLGNFDLAPPKGKTDTGTFTFGGAIRARYDWRFDDASRGGVRKARENFDFDTLALKATYDSDTIFGSAQYRFYGGSSIYGPRNGYRGHPGEVNFPMWAYVGYKFTPEDSLTFGLNQSPFGLTPYFGTSFLETLGFTMGLEEVYNFGVKFSHVEPDFNYQVGFYPGANPQAFGLSPDSARYSTNIVRADPYVTFGTNNAEQNMFIGRAEYFILKNDAVSLAFGASIWHSDIYNFDTRQTGTKQLEGLHALGTYGPWGFKAIYVRQDIDPRNPFRNDLVTVGGFDFSYNLAARGNFVSAEVTYKVPDPIGPFTVVPFVGYSAFYKDKATFQNSERFTLGGAWTLTADPNLIIYTEAAIGRNDPYVGAGEFNNGLAQGGENRWKSRFIMNIGYYF</sequence>
<accession>A0A833J3N6</accession>
<evidence type="ECO:0000313" key="3">
    <source>
        <dbReference type="Proteomes" id="UP000469949"/>
    </source>
</evidence>
<keyword evidence="1" id="KW-0732">Signal</keyword>
<protein>
    <submittedName>
        <fullName evidence="2">Uncharacterized protein</fullName>
    </submittedName>
</protein>
<dbReference type="SUPFAM" id="SSF56935">
    <property type="entry name" value="Porins"/>
    <property type="match status" value="1"/>
</dbReference>
<dbReference type="EMBL" id="WEKV01000014">
    <property type="protein sequence ID" value="KAB7783847.1"/>
    <property type="molecule type" value="Genomic_DNA"/>
</dbReference>
<name>A0A833J3N6_9HYPH</name>
<reference evidence="2 3" key="1">
    <citation type="submission" date="2019-10" db="EMBL/GenBank/DDBJ databases">
        <title>Draft Genome Sequence of the Caffeine Degrading Methylotroph Methylorubrum populi PINKEL.</title>
        <authorList>
            <person name="Dawson S.C."/>
            <person name="Zhang X."/>
            <person name="Wright M.E."/>
            <person name="Sharma G."/>
            <person name="Langner J.T."/>
            <person name="Ditty J.L."/>
            <person name="Subuyuj G.A."/>
        </authorList>
    </citation>
    <scope>NUCLEOTIDE SEQUENCE [LARGE SCALE GENOMIC DNA]</scope>
    <source>
        <strain evidence="2 3">Pinkel</strain>
    </source>
</reference>
<organism evidence="2 3">
    <name type="scientific">Methylorubrum populi</name>
    <dbReference type="NCBI Taxonomy" id="223967"/>
    <lineage>
        <taxon>Bacteria</taxon>
        <taxon>Pseudomonadati</taxon>
        <taxon>Pseudomonadota</taxon>
        <taxon>Alphaproteobacteria</taxon>
        <taxon>Hyphomicrobiales</taxon>
        <taxon>Methylobacteriaceae</taxon>
        <taxon>Methylorubrum</taxon>
    </lineage>
</organism>
<feature type="signal peptide" evidence="1">
    <location>
        <begin position="1"/>
        <end position="29"/>
    </location>
</feature>
<gene>
    <name evidence="2" type="ORF">F8B43_3770</name>
</gene>
<feature type="chain" id="PRO_5032443927" evidence="1">
    <location>
        <begin position="30"/>
        <end position="452"/>
    </location>
</feature>
<proteinExistence type="predicted"/>
<dbReference type="AlphaFoldDB" id="A0A833J3N6"/>
<evidence type="ECO:0000256" key="1">
    <source>
        <dbReference type="SAM" id="SignalP"/>
    </source>
</evidence>
<comment type="caution">
    <text evidence="2">The sequence shown here is derived from an EMBL/GenBank/DDBJ whole genome shotgun (WGS) entry which is preliminary data.</text>
</comment>